<feature type="transmembrane region" description="Helical" evidence="1">
    <location>
        <begin position="56"/>
        <end position="73"/>
    </location>
</feature>
<reference evidence="2 3" key="1">
    <citation type="submission" date="2019-02" db="EMBL/GenBank/DDBJ databases">
        <title>Deep-cultivation of Planctomycetes and their phenomic and genomic characterization uncovers novel biology.</title>
        <authorList>
            <person name="Wiegand S."/>
            <person name="Jogler M."/>
            <person name="Boedeker C."/>
            <person name="Pinto D."/>
            <person name="Vollmers J."/>
            <person name="Rivas-Marin E."/>
            <person name="Kohn T."/>
            <person name="Peeters S.H."/>
            <person name="Heuer A."/>
            <person name="Rast P."/>
            <person name="Oberbeckmann S."/>
            <person name="Bunk B."/>
            <person name="Jeske O."/>
            <person name="Meyerdierks A."/>
            <person name="Storesund J.E."/>
            <person name="Kallscheuer N."/>
            <person name="Luecker S."/>
            <person name="Lage O.M."/>
            <person name="Pohl T."/>
            <person name="Merkel B.J."/>
            <person name="Hornburger P."/>
            <person name="Mueller R.-W."/>
            <person name="Bruemmer F."/>
            <person name="Labrenz M."/>
            <person name="Spormann A.M."/>
            <person name="Op Den Camp H."/>
            <person name="Overmann J."/>
            <person name="Amann R."/>
            <person name="Jetten M.S.M."/>
            <person name="Mascher T."/>
            <person name="Medema M.H."/>
            <person name="Devos D.P."/>
            <person name="Kaster A.-K."/>
            <person name="Ovreas L."/>
            <person name="Rohde M."/>
            <person name="Galperin M.Y."/>
            <person name="Jogler C."/>
        </authorList>
    </citation>
    <scope>NUCLEOTIDE SEQUENCE [LARGE SCALE GENOMIC DNA]</scope>
    <source>
        <strain evidence="2 3">Q31b</strain>
    </source>
</reference>
<keyword evidence="1" id="KW-0472">Membrane</keyword>
<keyword evidence="3" id="KW-1185">Reference proteome</keyword>
<sequence>MIYMLSKCNKIVLRKCNRLSHSSHLVRSNLFPAAKAPRRERLGHILLRTTRILKNALHLFFFQFTALFLGHAFRGLSFGAFRL</sequence>
<evidence type="ECO:0000313" key="3">
    <source>
        <dbReference type="Proteomes" id="UP000315471"/>
    </source>
</evidence>
<organism evidence="2 3">
    <name type="scientific">Novipirellula aureliae</name>
    <dbReference type="NCBI Taxonomy" id="2527966"/>
    <lineage>
        <taxon>Bacteria</taxon>
        <taxon>Pseudomonadati</taxon>
        <taxon>Planctomycetota</taxon>
        <taxon>Planctomycetia</taxon>
        <taxon>Pirellulales</taxon>
        <taxon>Pirellulaceae</taxon>
        <taxon>Novipirellula</taxon>
    </lineage>
</organism>
<evidence type="ECO:0000256" key="1">
    <source>
        <dbReference type="SAM" id="Phobius"/>
    </source>
</evidence>
<keyword evidence="1" id="KW-1133">Transmembrane helix</keyword>
<protein>
    <submittedName>
        <fullName evidence="2">Uncharacterized protein</fullName>
    </submittedName>
</protein>
<gene>
    <name evidence="2" type="ORF">Q31b_43810</name>
</gene>
<evidence type="ECO:0000313" key="2">
    <source>
        <dbReference type="EMBL" id="TWU37593.1"/>
    </source>
</evidence>
<accession>A0A5C6DJP2</accession>
<keyword evidence="1" id="KW-0812">Transmembrane</keyword>
<comment type="caution">
    <text evidence="2">The sequence shown here is derived from an EMBL/GenBank/DDBJ whole genome shotgun (WGS) entry which is preliminary data.</text>
</comment>
<proteinExistence type="predicted"/>
<dbReference type="AlphaFoldDB" id="A0A5C6DJP2"/>
<dbReference type="Proteomes" id="UP000315471">
    <property type="component" value="Unassembled WGS sequence"/>
</dbReference>
<dbReference type="EMBL" id="SJPY01000007">
    <property type="protein sequence ID" value="TWU37593.1"/>
    <property type="molecule type" value="Genomic_DNA"/>
</dbReference>
<name>A0A5C6DJP2_9BACT</name>